<sequence length="383" mass="41179">MSRRMRKSVLAPSTHRLSMEERIYRFPWGLMLIILAILGLGMMVLYSAGGAEGGGSLVMRQGVRLSGSLVLLFVLALAGEKVFRHHAYLIYLAALILLLVVFGAGTVGMGAQRWIDLGVIRLQPSELMKVALVMALARWFHDRGGNKQIGVRELIGPIILIAIPMILILKQPDLGTALAVGAAGAAVIFVAGISWKALAGFAVVIGSAMPIAWNNLHDYQRQRVLTLFSPESDPLGSGYHIIQSKIAVGSGGLFGKGFLNGSQNQLDFLPERHTDFIFSVLAEEWGFIGAIIMLGLFALIVVRGFYISMRARNRFGMLMATGLTTMLGLQVVINVGMVVGVLPVVGIPLPLVSYGGSSLLTVMMAIGLLAHVSIHSKPMSRPV</sequence>
<protein>
    <recommendedName>
        <fullName evidence="11">Peptidoglycan glycosyltransferase MrdB</fullName>
        <shortName evidence="11">PGT</shortName>
        <ecNumber evidence="11">2.4.99.28</ecNumber>
    </recommendedName>
    <alternativeName>
        <fullName evidence="11">Cell elongation protein RodA</fullName>
    </alternativeName>
    <alternativeName>
        <fullName evidence="11">Cell wall polymerase</fullName>
    </alternativeName>
    <alternativeName>
        <fullName evidence="11">Peptidoglycan polymerase</fullName>
        <shortName evidence="11">PG polymerase</shortName>
    </alternativeName>
</protein>
<evidence type="ECO:0000256" key="8">
    <source>
        <dbReference type="ARBA" id="ARBA00022989"/>
    </source>
</evidence>
<feature type="transmembrane region" description="Helical" evidence="11">
    <location>
        <begin position="318"/>
        <end position="345"/>
    </location>
</feature>
<comment type="function">
    <text evidence="11">Peptidoglycan polymerase that is essential for cell wall elongation.</text>
</comment>
<keyword evidence="11" id="KW-0997">Cell inner membrane</keyword>
<dbReference type="GO" id="GO:0008360">
    <property type="term" value="P:regulation of cell shape"/>
    <property type="evidence" value="ECO:0007669"/>
    <property type="project" value="UniProtKB-KW"/>
</dbReference>
<evidence type="ECO:0000256" key="11">
    <source>
        <dbReference type="HAMAP-Rule" id="MF_02079"/>
    </source>
</evidence>
<feature type="transmembrane region" description="Helical" evidence="11">
    <location>
        <begin position="89"/>
        <end position="111"/>
    </location>
</feature>
<feature type="transmembrane region" description="Helical" evidence="11">
    <location>
        <begin position="174"/>
        <end position="191"/>
    </location>
</feature>
<evidence type="ECO:0000256" key="1">
    <source>
        <dbReference type="ARBA" id="ARBA00004141"/>
    </source>
</evidence>
<feature type="transmembrane region" description="Helical" evidence="11">
    <location>
        <begin position="58"/>
        <end position="77"/>
    </location>
</feature>
<keyword evidence="9 11" id="KW-0472">Membrane</keyword>
<dbReference type="GO" id="GO:0008955">
    <property type="term" value="F:peptidoglycan glycosyltransferase activity"/>
    <property type="evidence" value="ECO:0007669"/>
    <property type="project" value="UniProtKB-UniRule"/>
</dbReference>
<feature type="transmembrane region" description="Helical" evidence="11">
    <location>
        <begin position="149"/>
        <end position="168"/>
    </location>
</feature>
<evidence type="ECO:0000256" key="7">
    <source>
        <dbReference type="ARBA" id="ARBA00022984"/>
    </source>
</evidence>
<dbReference type="InterPro" id="IPR001182">
    <property type="entry name" value="FtsW/RodA"/>
</dbReference>
<keyword evidence="3 11" id="KW-0328">Glycosyltransferase</keyword>
<evidence type="ECO:0000256" key="9">
    <source>
        <dbReference type="ARBA" id="ARBA00023136"/>
    </source>
</evidence>
<comment type="similarity">
    <text evidence="11">Belongs to the SEDS family. MrdB/RodA subfamily.</text>
</comment>
<dbReference type="PROSITE" id="PS00428">
    <property type="entry name" value="FTSW_RODA_SPOVE"/>
    <property type="match status" value="1"/>
</dbReference>
<keyword evidence="8 11" id="KW-1133">Transmembrane helix</keyword>
<dbReference type="InterPro" id="IPR011923">
    <property type="entry name" value="RodA/MrdB"/>
</dbReference>
<keyword evidence="7 11" id="KW-0573">Peptidoglycan synthesis</keyword>
<evidence type="ECO:0000256" key="5">
    <source>
        <dbReference type="ARBA" id="ARBA00022692"/>
    </source>
</evidence>
<keyword evidence="10 11" id="KW-0961">Cell wall biogenesis/degradation</keyword>
<dbReference type="GO" id="GO:0032153">
    <property type="term" value="C:cell division site"/>
    <property type="evidence" value="ECO:0007669"/>
    <property type="project" value="TreeGrafter"/>
</dbReference>
<dbReference type="Pfam" id="PF01098">
    <property type="entry name" value="FTSW_RODA_SPOVE"/>
    <property type="match status" value="1"/>
</dbReference>
<dbReference type="EC" id="2.4.99.28" evidence="11"/>
<reference evidence="12" key="1">
    <citation type="submission" date="2015-04" db="EMBL/GenBank/DDBJ databases">
        <authorList>
            <person name="Syromyatnikov M.Y."/>
            <person name="Popov V.N."/>
        </authorList>
    </citation>
    <scope>NUCLEOTIDE SEQUENCE</scope>
    <source>
        <strain evidence="12">MO-1</strain>
    </source>
</reference>
<comment type="catalytic activity">
    <reaction evidence="11">
        <text>[GlcNAc-(1-&gt;4)-Mur2Ac(oyl-L-Ala-gamma-D-Glu-L-Lys-D-Ala-D-Ala)](n)-di-trans,octa-cis-undecaprenyl diphosphate + beta-D-GlcNAc-(1-&gt;4)-Mur2Ac(oyl-L-Ala-gamma-D-Glu-L-Lys-D-Ala-D-Ala)-di-trans,octa-cis-undecaprenyl diphosphate = [GlcNAc-(1-&gt;4)-Mur2Ac(oyl-L-Ala-gamma-D-Glu-L-Lys-D-Ala-D-Ala)](n+1)-di-trans,octa-cis-undecaprenyl diphosphate + di-trans,octa-cis-undecaprenyl diphosphate + H(+)</text>
        <dbReference type="Rhea" id="RHEA:23708"/>
        <dbReference type="Rhea" id="RHEA-COMP:9602"/>
        <dbReference type="Rhea" id="RHEA-COMP:9603"/>
        <dbReference type="ChEBI" id="CHEBI:15378"/>
        <dbReference type="ChEBI" id="CHEBI:58405"/>
        <dbReference type="ChEBI" id="CHEBI:60033"/>
        <dbReference type="ChEBI" id="CHEBI:78435"/>
        <dbReference type="EC" id="2.4.99.28"/>
    </reaction>
</comment>
<evidence type="ECO:0000256" key="4">
    <source>
        <dbReference type="ARBA" id="ARBA00022679"/>
    </source>
</evidence>
<comment type="subcellular location">
    <subcellularLocation>
        <location evidence="11">Cell inner membrane</location>
        <topology evidence="11">Multi-pass membrane protein</topology>
    </subcellularLocation>
    <subcellularLocation>
        <location evidence="1">Membrane</location>
        <topology evidence="1">Multi-pass membrane protein</topology>
    </subcellularLocation>
</comment>
<feature type="transmembrane region" description="Helical" evidence="11">
    <location>
        <begin position="351"/>
        <end position="372"/>
    </location>
</feature>
<evidence type="ECO:0000256" key="10">
    <source>
        <dbReference type="ARBA" id="ARBA00023316"/>
    </source>
</evidence>
<dbReference type="GO" id="GO:0051301">
    <property type="term" value="P:cell division"/>
    <property type="evidence" value="ECO:0007669"/>
    <property type="project" value="InterPro"/>
</dbReference>
<dbReference type="NCBIfam" id="TIGR02210">
    <property type="entry name" value="rodA_shape"/>
    <property type="match status" value="1"/>
</dbReference>
<keyword evidence="6 11" id="KW-0133">Cell shape</keyword>
<keyword evidence="4 11" id="KW-0808">Transferase</keyword>
<evidence type="ECO:0000256" key="3">
    <source>
        <dbReference type="ARBA" id="ARBA00022676"/>
    </source>
</evidence>
<dbReference type="PANTHER" id="PTHR30474:SF1">
    <property type="entry name" value="PEPTIDOGLYCAN GLYCOSYLTRANSFERASE MRDB"/>
    <property type="match status" value="1"/>
</dbReference>
<dbReference type="InterPro" id="IPR018365">
    <property type="entry name" value="Cell_cycle_FtsW-rel_CS"/>
</dbReference>
<dbReference type="AlphaFoldDB" id="A0A1S7LET4"/>
<keyword evidence="2 11" id="KW-1003">Cell membrane</keyword>
<comment type="pathway">
    <text evidence="11">Cell wall biogenesis; peptidoglycan biosynthesis.</text>
</comment>
<dbReference type="GO" id="GO:0071555">
    <property type="term" value="P:cell wall organization"/>
    <property type="evidence" value="ECO:0007669"/>
    <property type="project" value="UniProtKB-KW"/>
</dbReference>
<proteinExistence type="inferred from homology"/>
<dbReference type="PANTHER" id="PTHR30474">
    <property type="entry name" value="CELL CYCLE PROTEIN"/>
    <property type="match status" value="1"/>
</dbReference>
<gene>
    <name evidence="11 12" type="primary">mrdB</name>
    <name evidence="11" type="synonym">rodA</name>
    <name evidence="12" type="ORF">MAGMO_0258</name>
</gene>
<dbReference type="GO" id="GO:0015648">
    <property type="term" value="F:lipid-linked peptidoglycan transporter activity"/>
    <property type="evidence" value="ECO:0007669"/>
    <property type="project" value="TreeGrafter"/>
</dbReference>
<evidence type="ECO:0000256" key="2">
    <source>
        <dbReference type="ARBA" id="ARBA00022475"/>
    </source>
</evidence>
<dbReference type="EMBL" id="LO017727">
    <property type="protein sequence ID" value="CRH04471.1"/>
    <property type="molecule type" value="Genomic_DNA"/>
</dbReference>
<feature type="transmembrane region" description="Helical" evidence="11">
    <location>
        <begin position="26"/>
        <end position="46"/>
    </location>
</feature>
<dbReference type="HAMAP" id="MF_02079">
    <property type="entry name" value="PGT_RodA"/>
    <property type="match status" value="1"/>
</dbReference>
<dbReference type="GO" id="GO:0005886">
    <property type="term" value="C:plasma membrane"/>
    <property type="evidence" value="ECO:0007669"/>
    <property type="project" value="UniProtKB-SubCell"/>
</dbReference>
<evidence type="ECO:0000256" key="6">
    <source>
        <dbReference type="ARBA" id="ARBA00022960"/>
    </source>
</evidence>
<keyword evidence="5 11" id="KW-0812">Transmembrane</keyword>
<dbReference type="UniPathway" id="UPA00219"/>
<evidence type="ECO:0000313" key="12">
    <source>
        <dbReference type="EMBL" id="CRH04471.1"/>
    </source>
</evidence>
<organism evidence="12">
    <name type="scientific">Magnetococcus massalia (strain MO-1)</name>
    <dbReference type="NCBI Taxonomy" id="451514"/>
    <lineage>
        <taxon>Bacteria</taxon>
        <taxon>Pseudomonadati</taxon>
        <taxon>Pseudomonadota</taxon>
        <taxon>Magnetococcia</taxon>
        <taxon>Magnetococcales</taxon>
        <taxon>Magnetococcaceae</taxon>
        <taxon>Magnetococcus</taxon>
    </lineage>
</organism>
<feature type="transmembrane region" description="Helical" evidence="11">
    <location>
        <begin position="285"/>
        <end position="306"/>
    </location>
</feature>
<dbReference type="GO" id="GO:0009252">
    <property type="term" value="P:peptidoglycan biosynthetic process"/>
    <property type="evidence" value="ECO:0007669"/>
    <property type="project" value="UniProtKB-UniRule"/>
</dbReference>
<accession>A0A1S7LET4</accession>
<name>A0A1S7LET4_MAGMO</name>